<proteinExistence type="predicted"/>
<dbReference type="AlphaFoldDB" id="H1Z1A0"/>
<protein>
    <submittedName>
        <fullName evidence="1">Uncharacterized protein</fullName>
    </submittedName>
</protein>
<dbReference type="RefSeq" id="WP_004077118.1">
    <property type="nucleotide sequence ID" value="NZ_CM001436.1"/>
</dbReference>
<dbReference type="EMBL" id="CM001436">
    <property type="protein sequence ID" value="EHQ35367.1"/>
    <property type="molecule type" value="Genomic_DNA"/>
</dbReference>
<organism evidence="1 2">
    <name type="scientific">Methanoplanus limicola DSM 2279</name>
    <dbReference type="NCBI Taxonomy" id="937775"/>
    <lineage>
        <taxon>Archaea</taxon>
        <taxon>Methanobacteriati</taxon>
        <taxon>Methanobacteriota</taxon>
        <taxon>Stenosarchaea group</taxon>
        <taxon>Methanomicrobia</taxon>
        <taxon>Methanomicrobiales</taxon>
        <taxon>Methanomicrobiaceae</taxon>
        <taxon>Methanoplanus</taxon>
    </lineage>
</organism>
<dbReference type="InParanoid" id="H1Z1A0"/>
<dbReference type="STRING" id="937775.Metlim_1258"/>
<keyword evidence="2" id="KW-1185">Reference proteome</keyword>
<evidence type="ECO:0000313" key="2">
    <source>
        <dbReference type="Proteomes" id="UP000005741"/>
    </source>
</evidence>
<accession>H1Z1A0</accession>
<dbReference type="Proteomes" id="UP000005741">
    <property type="component" value="Chromosome"/>
</dbReference>
<dbReference type="HOGENOM" id="CLU_2712854_0_0_2"/>
<gene>
    <name evidence="1" type="ORF">Metlim_1258</name>
</gene>
<evidence type="ECO:0000313" key="1">
    <source>
        <dbReference type="EMBL" id="EHQ35367.1"/>
    </source>
</evidence>
<sequence length="72" mass="8160">MNQDLGGLAALTQAIVNMTIVMEGINSQLYLLREEMVRNRMNQEDIIDNDVTFKTLVADEISHILHGECDVR</sequence>
<reference evidence="1 2" key="1">
    <citation type="submission" date="2011-10" db="EMBL/GenBank/DDBJ databases">
        <title>The Improved High-Quality Draft genome of Methanoplanus limicola DSM 2279.</title>
        <authorList>
            <consortium name="US DOE Joint Genome Institute (JGI-PGF)"/>
            <person name="Lucas S."/>
            <person name="Copeland A."/>
            <person name="Lapidus A."/>
            <person name="Glavina del Rio T."/>
            <person name="Dalin E."/>
            <person name="Tice H."/>
            <person name="Bruce D."/>
            <person name="Goodwin L."/>
            <person name="Pitluck S."/>
            <person name="Peters L."/>
            <person name="Mikhailova N."/>
            <person name="Lu M."/>
            <person name="Kyrpides N."/>
            <person name="Mavromatis K."/>
            <person name="Ivanova N."/>
            <person name="Markowitz V."/>
            <person name="Cheng J.-F."/>
            <person name="Hugenholtz P."/>
            <person name="Woyke T."/>
            <person name="Wu D."/>
            <person name="Wirth R."/>
            <person name="Brambilla E.-M."/>
            <person name="Klenk H.-P."/>
            <person name="Eisen J.A."/>
        </authorList>
    </citation>
    <scope>NUCLEOTIDE SEQUENCE [LARGE SCALE GENOMIC DNA]</scope>
    <source>
        <strain evidence="1 2">DSM 2279</strain>
    </source>
</reference>
<name>H1Z1A0_9EURY</name>